<dbReference type="RefSeq" id="XP_003655893.1">
    <property type="nucleotide sequence ID" value="XM_003655845.1"/>
</dbReference>
<dbReference type="AlphaFoldDB" id="G2R9L3"/>
<protein>
    <submittedName>
        <fullName evidence="1">Uncharacterized protein</fullName>
    </submittedName>
</protein>
<dbReference type="OrthoDB" id="4776522at2759"/>
<reference evidence="1 2" key="1">
    <citation type="journal article" date="2011" name="Nat. Biotechnol.">
        <title>Comparative genomic analysis of the thermophilic biomass-degrading fungi Myceliophthora thermophila and Thielavia terrestris.</title>
        <authorList>
            <person name="Berka R.M."/>
            <person name="Grigoriev I.V."/>
            <person name="Otillar R."/>
            <person name="Salamov A."/>
            <person name="Grimwood J."/>
            <person name="Reid I."/>
            <person name="Ishmael N."/>
            <person name="John T."/>
            <person name="Darmond C."/>
            <person name="Moisan M.-C."/>
            <person name="Henrissat B."/>
            <person name="Coutinho P.M."/>
            <person name="Lombard V."/>
            <person name="Natvig D.O."/>
            <person name="Lindquist E."/>
            <person name="Schmutz J."/>
            <person name="Lucas S."/>
            <person name="Harris P."/>
            <person name="Powlowski J."/>
            <person name="Bellemare A."/>
            <person name="Taylor D."/>
            <person name="Butler G."/>
            <person name="de Vries R.P."/>
            <person name="Allijn I.E."/>
            <person name="van den Brink J."/>
            <person name="Ushinsky S."/>
            <person name="Storms R."/>
            <person name="Powell A.J."/>
            <person name="Paulsen I.T."/>
            <person name="Elbourne L.D.H."/>
            <person name="Baker S.E."/>
            <person name="Magnuson J."/>
            <person name="LaBoissiere S."/>
            <person name="Clutterbuck A.J."/>
            <person name="Martinez D."/>
            <person name="Wogulis M."/>
            <person name="de Leon A.L."/>
            <person name="Rey M.W."/>
            <person name="Tsang A."/>
        </authorList>
    </citation>
    <scope>NUCLEOTIDE SEQUENCE [LARGE SCALE GENOMIC DNA]</scope>
    <source>
        <strain evidence="2">ATCC 38088 / NRRL 8126</strain>
    </source>
</reference>
<proteinExistence type="predicted"/>
<accession>G2R9L3</accession>
<evidence type="ECO:0000313" key="2">
    <source>
        <dbReference type="Proteomes" id="UP000008181"/>
    </source>
</evidence>
<organism evidence="1 2">
    <name type="scientific">Thermothielavioides terrestris (strain ATCC 38088 / NRRL 8126)</name>
    <name type="common">Thielavia terrestris</name>
    <dbReference type="NCBI Taxonomy" id="578455"/>
    <lineage>
        <taxon>Eukaryota</taxon>
        <taxon>Fungi</taxon>
        <taxon>Dikarya</taxon>
        <taxon>Ascomycota</taxon>
        <taxon>Pezizomycotina</taxon>
        <taxon>Sordariomycetes</taxon>
        <taxon>Sordariomycetidae</taxon>
        <taxon>Sordariales</taxon>
        <taxon>Chaetomiaceae</taxon>
        <taxon>Thermothielavioides</taxon>
        <taxon>Thermothielavioides terrestris</taxon>
    </lineage>
</organism>
<gene>
    <name evidence="1" type="ORF">THITE_2012147</name>
</gene>
<feature type="non-terminal residue" evidence="1">
    <location>
        <position position="206"/>
    </location>
</feature>
<evidence type="ECO:0000313" key="1">
    <source>
        <dbReference type="EMBL" id="AEO69557.1"/>
    </source>
</evidence>
<dbReference type="EMBL" id="CP003012">
    <property type="protein sequence ID" value="AEO69557.1"/>
    <property type="molecule type" value="Genomic_DNA"/>
</dbReference>
<dbReference type="GeneID" id="11520082"/>
<feature type="non-terminal residue" evidence="1">
    <location>
        <position position="1"/>
    </location>
</feature>
<dbReference type="HOGENOM" id="CLU_1334750_0_0_1"/>
<dbReference type="Proteomes" id="UP000008181">
    <property type="component" value="Chromosome 4"/>
</dbReference>
<dbReference type="KEGG" id="ttt:THITE_2012147"/>
<dbReference type="eggNOG" id="ENOG502SY80">
    <property type="taxonomic scope" value="Eukaryota"/>
</dbReference>
<name>G2R9L3_THETT</name>
<sequence>SCTHDTMAVIYHDSLECLVCRRRPPQGFLYRCTVDREPLILDAASRGYSAAFDKCGMAFAGEMTLGKFGADARSNPHNLFNELTPEQLASYTPEQLAILVSQRENVSPRLRGRFIAETLVLMSFPDDDEDDDKPWVPDWRFECQYRVCHRCRPDSRQKSWLSLDAVLNGDILPTVATGFSFSLQGFRPCGDVNVVKTLGCRAIPLV</sequence>
<keyword evidence="2" id="KW-1185">Reference proteome</keyword>
<dbReference type="STRING" id="578455.G2R9L3"/>